<evidence type="ECO:0000313" key="2">
    <source>
        <dbReference type="EMBL" id="KAL3702200.1"/>
    </source>
</evidence>
<organism evidence="2 3">
    <name type="scientific">Riccia sorocarpa</name>
    <dbReference type="NCBI Taxonomy" id="122646"/>
    <lineage>
        <taxon>Eukaryota</taxon>
        <taxon>Viridiplantae</taxon>
        <taxon>Streptophyta</taxon>
        <taxon>Embryophyta</taxon>
        <taxon>Marchantiophyta</taxon>
        <taxon>Marchantiopsida</taxon>
        <taxon>Marchantiidae</taxon>
        <taxon>Marchantiales</taxon>
        <taxon>Ricciaceae</taxon>
        <taxon>Riccia</taxon>
    </lineage>
</organism>
<sequence>MFRPDEDESASEDEAFEIVANELVPFGARKMRSKSVVPTEDAQCDLRSRPSRGMESDDDDDDDGQSDRSIEGVPHSSCPFERFSRHPSISCREPSPSEERLGMVRSWRSSSTFSDDSMYDTDEERRVPQLTSLSGNRCTFREGQNEANVIWYYNVFADLT</sequence>
<dbReference type="EMBL" id="JBJQOH010000001">
    <property type="protein sequence ID" value="KAL3702200.1"/>
    <property type="molecule type" value="Genomic_DNA"/>
</dbReference>
<evidence type="ECO:0000313" key="3">
    <source>
        <dbReference type="Proteomes" id="UP001633002"/>
    </source>
</evidence>
<protein>
    <submittedName>
        <fullName evidence="2">Uncharacterized protein</fullName>
    </submittedName>
</protein>
<accession>A0ABD3IIJ8</accession>
<feature type="region of interest" description="Disordered" evidence="1">
    <location>
        <begin position="27"/>
        <end position="100"/>
    </location>
</feature>
<comment type="caution">
    <text evidence="2">The sequence shown here is derived from an EMBL/GenBank/DDBJ whole genome shotgun (WGS) entry which is preliminary data.</text>
</comment>
<dbReference type="AlphaFoldDB" id="A0ABD3IIJ8"/>
<feature type="compositionally biased region" description="Basic and acidic residues" evidence="1">
    <location>
        <begin position="44"/>
        <end position="55"/>
    </location>
</feature>
<name>A0ABD3IIJ8_9MARC</name>
<evidence type="ECO:0000256" key="1">
    <source>
        <dbReference type="SAM" id="MobiDB-lite"/>
    </source>
</evidence>
<reference evidence="2 3" key="1">
    <citation type="submission" date="2024-09" db="EMBL/GenBank/DDBJ databases">
        <title>Chromosome-scale assembly of Riccia sorocarpa.</title>
        <authorList>
            <person name="Paukszto L."/>
        </authorList>
    </citation>
    <scope>NUCLEOTIDE SEQUENCE [LARGE SCALE GENOMIC DNA]</scope>
    <source>
        <strain evidence="2">LP-2024</strain>
        <tissue evidence="2">Aerial parts of the thallus</tissue>
    </source>
</reference>
<gene>
    <name evidence="2" type="ORF">R1sor_020222</name>
</gene>
<keyword evidence="3" id="KW-1185">Reference proteome</keyword>
<proteinExistence type="predicted"/>
<dbReference type="Proteomes" id="UP001633002">
    <property type="component" value="Unassembled WGS sequence"/>
</dbReference>